<protein>
    <submittedName>
        <fullName evidence="1">Uncharacterized protein</fullName>
    </submittedName>
</protein>
<accession>D6SJX7</accession>
<dbReference type="EMBL" id="ACJN02000001">
    <property type="protein sequence ID" value="EFI36180.1"/>
    <property type="molecule type" value="Genomic_DNA"/>
</dbReference>
<comment type="caution">
    <text evidence="1">The sequence shown here is derived from an EMBL/GenBank/DDBJ whole genome shotgun (WGS) entry which is preliminary data.</text>
</comment>
<reference evidence="1" key="1">
    <citation type="submission" date="2010-05" db="EMBL/GenBank/DDBJ databases">
        <title>The draft genome of Desulfonatronospira thiodismutans ASO3-1.</title>
        <authorList>
            <consortium name="US DOE Joint Genome Institute (JGI-PGF)"/>
            <person name="Lucas S."/>
            <person name="Copeland A."/>
            <person name="Lapidus A."/>
            <person name="Cheng J.-F."/>
            <person name="Bruce D."/>
            <person name="Goodwin L."/>
            <person name="Pitluck S."/>
            <person name="Chertkov O."/>
            <person name="Brettin T."/>
            <person name="Detter J.C."/>
            <person name="Han C."/>
            <person name="Land M.L."/>
            <person name="Hauser L."/>
            <person name="Kyrpides N."/>
            <person name="Mikhailova N."/>
            <person name="Muyzer G."/>
            <person name="Woyke T."/>
        </authorList>
    </citation>
    <scope>NUCLEOTIDE SEQUENCE [LARGE SCALE GENOMIC DNA]</scope>
    <source>
        <strain evidence="1">ASO3-1</strain>
    </source>
</reference>
<evidence type="ECO:0000313" key="1">
    <source>
        <dbReference type="EMBL" id="EFI36180.1"/>
    </source>
</evidence>
<dbReference type="Proteomes" id="UP000005496">
    <property type="component" value="Unassembled WGS sequence"/>
</dbReference>
<gene>
    <name evidence="1" type="ORF">Dthio_PD3636</name>
</gene>
<proteinExistence type="predicted"/>
<evidence type="ECO:0000313" key="2">
    <source>
        <dbReference type="Proteomes" id="UP000005496"/>
    </source>
</evidence>
<dbReference type="AlphaFoldDB" id="D6SJX7"/>
<name>D6SJX7_9BACT</name>
<organism evidence="1 2">
    <name type="scientific">Desulfonatronospira thiodismutans ASO3-1</name>
    <dbReference type="NCBI Taxonomy" id="555779"/>
    <lineage>
        <taxon>Bacteria</taxon>
        <taxon>Pseudomonadati</taxon>
        <taxon>Thermodesulfobacteriota</taxon>
        <taxon>Desulfovibrionia</taxon>
        <taxon>Desulfovibrionales</taxon>
        <taxon>Desulfonatronovibrionaceae</taxon>
        <taxon>Desulfonatronospira</taxon>
    </lineage>
</organism>
<keyword evidence="2" id="KW-1185">Reference proteome</keyword>
<sequence length="53" mass="6025">MHVKQGLTGQDMEFVMDTLVPKMRHYEVHGKWSTYDSGVAKGLELAIITCFKP</sequence>